<feature type="compositionally biased region" description="Polar residues" evidence="11">
    <location>
        <begin position="1"/>
        <end position="10"/>
    </location>
</feature>
<feature type="compositionally biased region" description="Acidic residues" evidence="11">
    <location>
        <begin position="168"/>
        <end position="190"/>
    </location>
</feature>
<keyword evidence="6" id="KW-0963">Cytoplasm</keyword>
<feature type="compositionally biased region" description="Low complexity" evidence="11">
    <location>
        <begin position="77"/>
        <end position="88"/>
    </location>
</feature>
<dbReference type="STRING" id="33097.A0A150GJI5"/>
<dbReference type="GO" id="GO:0034454">
    <property type="term" value="P:microtubule anchoring at centrosome"/>
    <property type="evidence" value="ECO:0007669"/>
    <property type="project" value="TreeGrafter"/>
</dbReference>
<dbReference type="PANTHER" id="PTHR31539">
    <property type="entry name" value="CENTROSOMAL PROTEIN OF 19K CEP19"/>
    <property type="match status" value="1"/>
</dbReference>
<feature type="region of interest" description="Disordered" evidence="11">
    <location>
        <begin position="1"/>
        <end position="88"/>
    </location>
</feature>
<evidence type="ECO:0000256" key="8">
    <source>
        <dbReference type="ARBA" id="ARBA00023069"/>
    </source>
</evidence>
<comment type="similarity">
    <text evidence="4">Belongs to the CEP19 family.</text>
</comment>
<dbReference type="Pfam" id="PF14933">
    <property type="entry name" value="CEP19"/>
    <property type="match status" value="1"/>
</dbReference>
<dbReference type="Proteomes" id="UP000075714">
    <property type="component" value="Unassembled WGS sequence"/>
</dbReference>
<comment type="caution">
    <text evidence="12">The sequence shown here is derived from an EMBL/GenBank/DDBJ whole genome shotgun (WGS) entry which is preliminary data.</text>
</comment>
<name>A0A150GJI5_GONPE</name>
<evidence type="ECO:0000256" key="1">
    <source>
        <dbReference type="ARBA" id="ARBA00004114"/>
    </source>
</evidence>
<evidence type="ECO:0000256" key="4">
    <source>
        <dbReference type="ARBA" id="ARBA00009371"/>
    </source>
</evidence>
<accession>A0A150GJI5</accession>
<dbReference type="GO" id="GO:0005814">
    <property type="term" value="C:centriole"/>
    <property type="evidence" value="ECO:0007669"/>
    <property type="project" value="UniProtKB-SubCell"/>
</dbReference>
<evidence type="ECO:0000256" key="6">
    <source>
        <dbReference type="ARBA" id="ARBA00022490"/>
    </source>
</evidence>
<evidence type="ECO:0000313" key="12">
    <source>
        <dbReference type="EMBL" id="KXZ49924.1"/>
    </source>
</evidence>
<evidence type="ECO:0000313" key="13">
    <source>
        <dbReference type="Proteomes" id="UP000075714"/>
    </source>
</evidence>
<dbReference type="GO" id="GO:0000922">
    <property type="term" value="C:spindle pole"/>
    <property type="evidence" value="ECO:0007669"/>
    <property type="project" value="TreeGrafter"/>
</dbReference>
<organism evidence="12 13">
    <name type="scientific">Gonium pectorale</name>
    <name type="common">Green alga</name>
    <dbReference type="NCBI Taxonomy" id="33097"/>
    <lineage>
        <taxon>Eukaryota</taxon>
        <taxon>Viridiplantae</taxon>
        <taxon>Chlorophyta</taxon>
        <taxon>core chlorophytes</taxon>
        <taxon>Chlorophyceae</taxon>
        <taxon>CS clade</taxon>
        <taxon>Chlamydomonadales</taxon>
        <taxon>Volvocaceae</taxon>
        <taxon>Gonium</taxon>
    </lineage>
</organism>
<keyword evidence="13" id="KW-1185">Reference proteome</keyword>
<dbReference type="GO" id="GO:0097712">
    <property type="term" value="P:vesicle targeting, trans-Golgi to periciliary membrane compartment"/>
    <property type="evidence" value="ECO:0007669"/>
    <property type="project" value="TreeGrafter"/>
</dbReference>
<evidence type="ECO:0000256" key="11">
    <source>
        <dbReference type="SAM" id="MobiDB-lite"/>
    </source>
</evidence>
<evidence type="ECO:0000256" key="2">
    <source>
        <dbReference type="ARBA" id="ARBA00004120"/>
    </source>
</evidence>
<gene>
    <name evidence="12" type="ORF">GPECTOR_19g375</name>
</gene>
<feature type="compositionally biased region" description="Polar residues" evidence="11">
    <location>
        <begin position="58"/>
        <end position="68"/>
    </location>
</feature>
<feature type="compositionally biased region" description="Low complexity" evidence="11">
    <location>
        <begin position="198"/>
        <end position="211"/>
    </location>
</feature>
<dbReference type="AlphaFoldDB" id="A0A150GJI5"/>
<keyword evidence="8" id="KW-0969">Cilium</keyword>
<evidence type="ECO:0000256" key="3">
    <source>
        <dbReference type="ARBA" id="ARBA00004186"/>
    </source>
</evidence>
<dbReference type="InterPro" id="IPR029412">
    <property type="entry name" value="CEP19"/>
</dbReference>
<dbReference type="EMBL" id="LSYV01000020">
    <property type="protein sequence ID" value="KXZ49924.1"/>
    <property type="molecule type" value="Genomic_DNA"/>
</dbReference>
<sequence>MSRFSTSTASDEAEAEGHHGEDDLLSALDELNKELGGGVGTLTSGLSSGRALHPGVSSELNSRDSSFSARDRPGALPSVGPAAHSVAAPSPAAVVVAAAGGKSRFAAEAEKLSIGLEVTDDLDLNKVTEVELRMAKAAMENDFRKNQLKPGDPGYVYDKQEDFGPPTEDNDWDESDEEEAEPSEEPEVDWEDIHKAVAKPGTAATTAPGKGKPSESPYNSNDWP</sequence>
<comment type="subcellular location">
    <subcellularLocation>
        <location evidence="2">Cytoplasm</location>
        <location evidence="2">Cytoskeleton</location>
        <location evidence="2">Cilium basal body</location>
    </subcellularLocation>
    <subcellularLocation>
        <location evidence="1">Cytoplasm</location>
        <location evidence="1">Cytoskeleton</location>
        <location evidence="1">Microtubule organizing center</location>
        <location evidence="1">Centrosome</location>
        <location evidence="1">Centriole</location>
    </subcellularLocation>
    <subcellularLocation>
        <location evidence="3">Cytoplasm</location>
        <location evidence="3">Cytoskeleton</location>
        <location evidence="3">Spindle</location>
    </subcellularLocation>
</comment>
<dbReference type="OrthoDB" id="2163581at2759"/>
<reference evidence="13" key="1">
    <citation type="journal article" date="2016" name="Nat. Commun.">
        <title>The Gonium pectorale genome demonstrates co-option of cell cycle regulation during the evolution of multicellularity.</title>
        <authorList>
            <person name="Hanschen E.R."/>
            <person name="Marriage T.N."/>
            <person name="Ferris P.J."/>
            <person name="Hamaji T."/>
            <person name="Toyoda A."/>
            <person name="Fujiyama A."/>
            <person name="Neme R."/>
            <person name="Noguchi H."/>
            <person name="Minakuchi Y."/>
            <person name="Suzuki M."/>
            <person name="Kawai-Toyooka H."/>
            <person name="Smith D.R."/>
            <person name="Sparks H."/>
            <person name="Anderson J."/>
            <person name="Bakaric R."/>
            <person name="Luria V."/>
            <person name="Karger A."/>
            <person name="Kirschner M.W."/>
            <person name="Durand P.M."/>
            <person name="Michod R.E."/>
            <person name="Nozaki H."/>
            <person name="Olson B.J."/>
        </authorList>
    </citation>
    <scope>NUCLEOTIDE SEQUENCE [LARGE SCALE GENOMIC DNA]</scope>
    <source>
        <strain evidence="13">NIES-2863</strain>
    </source>
</reference>
<dbReference type="GO" id="GO:0036064">
    <property type="term" value="C:ciliary basal body"/>
    <property type="evidence" value="ECO:0007669"/>
    <property type="project" value="TreeGrafter"/>
</dbReference>
<evidence type="ECO:0000256" key="7">
    <source>
        <dbReference type="ARBA" id="ARBA00022794"/>
    </source>
</evidence>
<keyword evidence="10" id="KW-0966">Cell projection</keyword>
<evidence type="ECO:0000256" key="10">
    <source>
        <dbReference type="ARBA" id="ARBA00023273"/>
    </source>
</evidence>
<evidence type="ECO:0000256" key="9">
    <source>
        <dbReference type="ARBA" id="ARBA00023212"/>
    </source>
</evidence>
<feature type="region of interest" description="Disordered" evidence="11">
    <location>
        <begin position="139"/>
        <end position="224"/>
    </location>
</feature>
<proteinExistence type="inferred from homology"/>
<evidence type="ECO:0000256" key="5">
    <source>
        <dbReference type="ARBA" id="ARBA00022015"/>
    </source>
</evidence>
<keyword evidence="9" id="KW-0206">Cytoskeleton</keyword>
<protein>
    <recommendedName>
        <fullName evidence="5">Centrosomal protein of 19 kDa</fullName>
    </recommendedName>
</protein>
<keyword evidence="7" id="KW-0970">Cilium biogenesis/degradation</keyword>
<dbReference type="PANTHER" id="PTHR31539:SF1">
    <property type="entry name" value="CENTROSOMAL PROTEIN OF 19 KDA"/>
    <property type="match status" value="1"/>
</dbReference>